<evidence type="ECO:0000313" key="6">
    <source>
        <dbReference type="Proteomes" id="UP001631949"/>
    </source>
</evidence>
<evidence type="ECO:0000256" key="2">
    <source>
        <dbReference type="ARBA" id="ARBA00029460"/>
    </source>
</evidence>
<keyword evidence="5" id="KW-0808">Transferase</keyword>
<evidence type="ECO:0000256" key="3">
    <source>
        <dbReference type="PROSITE-ProRule" id="PRU00182"/>
    </source>
</evidence>
<dbReference type="Gene3D" id="3.10.290.10">
    <property type="entry name" value="RNA-binding S4 domain"/>
    <property type="match status" value="1"/>
</dbReference>
<dbReference type="InterPro" id="IPR004538">
    <property type="entry name" value="Hemolysin_A/TlyA"/>
</dbReference>
<evidence type="ECO:0000313" key="5">
    <source>
        <dbReference type="EMBL" id="MFM9413793.1"/>
    </source>
</evidence>
<dbReference type="GO" id="GO:0008168">
    <property type="term" value="F:methyltransferase activity"/>
    <property type="evidence" value="ECO:0007669"/>
    <property type="project" value="UniProtKB-KW"/>
</dbReference>
<dbReference type="SMART" id="SM00363">
    <property type="entry name" value="S4"/>
    <property type="match status" value="1"/>
</dbReference>
<evidence type="ECO:0000256" key="1">
    <source>
        <dbReference type="ARBA" id="ARBA00022884"/>
    </source>
</evidence>
<keyword evidence="5" id="KW-0489">Methyltransferase</keyword>
<feature type="domain" description="RNA-binding S4" evidence="4">
    <location>
        <begin position="5"/>
        <end position="70"/>
    </location>
</feature>
<dbReference type="SUPFAM" id="SSF55174">
    <property type="entry name" value="Alpha-L RNA-binding motif"/>
    <property type="match status" value="1"/>
</dbReference>
<dbReference type="PROSITE" id="PS50889">
    <property type="entry name" value="S4"/>
    <property type="match status" value="1"/>
</dbReference>
<dbReference type="InterPro" id="IPR002877">
    <property type="entry name" value="RNA_MeTrfase_FtsJ_dom"/>
</dbReference>
<name>A0ABW9H089_9FIRM</name>
<dbReference type="Gene3D" id="3.40.50.150">
    <property type="entry name" value="Vaccinia Virus protein VP39"/>
    <property type="match status" value="1"/>
</dbReference>
<dbReference type="CDD" id="cd00165">
    <property type="entry name" value="S4"/>
    <property type="match status" value="1"/>
</dbReference>
<sequence length="265" mass="28843">MAKKERLDLVLVQQGFFDSRQAAQKRIMAGEVLVDEQKIDKAGTQVSPTAKIRLLGKDLPYVSRGGLKLKKAIDVFNLDFQDRVVCDLGASTGGFVDCALQSGARKVYAIDVGTNQLAWSLRTHPQVDCREQTNARYLTAEDFPEQMDWVTTDVSFISLSKIFPAAAAILKDEGEMVALIKPQFEAGRDHVGKHGVVKDPAVHRMVIGEVIAAAEGVGLYPRALTPSPVRGPAGNVEYLLWLSKNQTLAQDLDIPAAVEAGMAIQ</sequence>
<accession>A0ABW9H089</accession>
<dbReference type="InterPro" id="IPR002942">
    <property type="entry name" value="S4_RNA-bd"/>
</dbReference>
<dbReference type="Pfam" id="PF01728">
    <property type="entry name" value="FtsJ"/>
    <property type="match status" value="1"/>
</dbReference>
<dbReference type="PIRSF" id="PIRSF005578">
    <property type="entry name" value="TlyA"/>
    <property type="match status" value="1"/>
</dbReference>
<dbReference type="Proteomes" id="UP001631949">
    <property type="component" value="Unassembled WGS sequence"/>
</dbReference>
<comment type="similarity">
    <text evidence="2">Belongs to the TlyA family.</text>
</comment>
<dbReference type="InterPro" id="IPR036986">
    <property type="entry name" value="S4_RNA-bd_sf"/>
</dbReference>
<gene>
    <name evidence="5" type="ORF">ACKQTC_05395</name>
</gene>
<keyword evidence="1 3" id="KW-0694">RNA-binding</keyword>
<dbReference type="RefSeq" id="WP_408977409.1">
    <property type="nucleotide sequence ID" value="NZ_JBJUVG010000006.1"/>
</dbReference>
<keyword evidence="6" id="KW-1185">Reference proteome</keyword>
<dbReference type="InterPro" id="IPR047048">
    <property type="entry name" value="TlyA"/>
</dbReference>
<dbReference type="EMBL" id="JBJUVG010000006">
    <property type="protein sequence ID" value="MFM9413793.1"/>
    <property type="molecule type" value="Genomic_DNA"/>
</dbReference>
<protein>
    <submittedName>
        <fullName evidence="5">TlyA family RNA methyltransferase</fullName>
    </submittedName>
</protein>
<evidence type="ECO:0000259" key="4">
    <source>
        <dbReference type="SMART" id="SM00363"/>
    </source>
</evidence>
<comment type="caution">
    <text evidence="5">The sequence shown here is derived from an EMBL/GenBank/DDBJ whole genome shotgun (WGS) entry which is preliminary data.</text>
</comment>
<proteinExistence type="inferred from homology"/>
<dbReference type="PANTHER" id="PTHR32319:SF0">
    <property type="entry name" value="BACTERIAL HEMOLYSIN-LIKE PROTEIN"/>
    <property type="match status" value="1"/>
</dbReference>
<dbReference type="NCBIfam" id="TIGR00478">
    <property type="entry name" value="tly"/>
    <property type="match status" value="1"/>
</dbReference>
<organism evidence="5 6">
    <name type="scientific">Peptococcus simiae</name>
    <dbReference type="NCBI Taxonomy" id="1643805"/>
    <lineage>
        <taxon>Bacteria</taxon>
        <taxon>Bacillati</taxon>
        <taxon>Bacillota</taxon>
        <taxon>Clostridia</taxon>
        <taxon>Eubacteriales</taxon>
        <taxon>Peptococcaceae</taxon>
        <taxon>Peptococcus</taxon>
    </lineage>
</organism>
<dbReference type="SUPFAM" id="SSF53335">
    <property type="entry name" value="S-adenosyl-L-methionine-dependent methyltransferases"/>
    <property type="match status" value="1"/>
</dbReference>
<dbReference type="Pfam" id="PF01479">
    <property type="entry name" value="S4"/>
    <property type="match status" value="1"/>
</dbReference>
<dbReference type="GO" id="GO:0032259">
    <property type="term" value="P:methylation"/>
    <property type="evidence" value="ECO:0007669"/>
    <property type="project" value="UniProtKB-KW"/>
</dbReference>
<dbReference type="InterPro" id="IPR029063">
    <property type="entry name" value="SAM-dependent_MTases_sf"/>
</dbReference>
<dbReference type="PANTHER" id="PTHR32319">
    <property type="entry name" value="BACTERIAL HEMOLYSIN-LIKE PROTEIN"/>
    <property type="match status" value="1"/>
</dbReference>
<reference evidence="5 6" key="1">
    <citation type="journal article" date="2016" name="Int. J. Syst. Evol. Microbiol.">
        <title>Peptococcus simiae sp. nov., isolated from rhesus macaque faeces and emended description of the genus Peptococcus.</title>
        <authorList>
            <person name="Shkoporov A.N."/>
            <person name="Efimov B.A."/>
            <person name="Kondova I."/>
            <person name="Ouwerling B."/>
            <person name="Chaplin A.V."/>
            <person name="Shcherbakova V.A."/>
            <person name="Langermans J.A.M."/>
        </authorList>
    </citation>
    <scope>NUCLEOTIDE SEQUENCE [LARGE SCALE GENOMIC DNA]</scope>
    <source>
        <strain evidence="5 6">M108</strain>
    </source>
</reference>